<proteinExistence type="predicted"/>
<dbReference type="GO" id="GO:0005892">
    <property type="term" value="C:acetylcholine-gated channel complex"/>
    <property type="evidence" value="ECO:0007669"/>
    <property type="project" value="InterPro"/>
</dbReference>
<name>A0AAD4NK11_9BILA</name>
<keyword evidence="1" id="KW-1133">Transmembrane helix</keyword>
<sequence>MHILLQVICVEFENYNPDTYPDSKWDWTLCRMPGPSLVCDPNQLLNPTKYGIDGGLALHQALERIQKLTKCNCGSDSESVGFCDTDNPRGYTISIAVLRKIYVDEPNSKSEEELVSVFANALRNRFSRGQCQDDAFIVLSAEDNSVWTSTGSVLSKKLSPDIITDASRNARSYFVMKDYTGAFLYMINEYGKTLGYNSSKQGEEQTNEDWWENNVWKRIPISLRTSPWRWWILGALIFCFIILILGLMCAGQYLISMVYARIRHRSDGYSMGRKFQSGFGSRDQV</sequence>
<organism evidence="2 3">
    <name type="scientific">Ditylenchus destructor</name>
    <dbReference type="NCBI Taxonomy" id="166010"/>
    <lineage>
        <taxon>Eukaryota</taxon>
        <taxon>Metazoa</taxon>
        <taxon>Ecdysozoa</taxon>
        <taxon>Nematoda</taxon>
        <taxon>Chromadorea</taxon>
        <taxon>Rhabditida</taxon>
        <taxon>Tylenchina</taxon>
        <taxon>Tylenchomorpha</taxon>
        <taxon>Sphaerularioidea</taxon>
        <taxon>Anguinidae</taxon>
        <taxon>Anguininae</taxon>
        <taxon>Ditylenchus</taxon>
    </lineage>
</organism>
<keyword evidence="1" id="KW-0812">Transmembrane</keyword>
<reference evidence="2" key="1">
    <citation type="submission" date="2022-01" db="EMBL/GenBank/DDBJ databases">
        <title>Genome Sequence Resource for Two Populations of Ditylenchus destructor, the Migratory Endoparasitic Phytonematode.</title>
        <authorList>
            <person name="Zhang H."/>
            <person name="Lin R."/>
            <person name="Xie B."/>
        </authorList>
    </citation>
    <scope>NUCLEOTIDE SEQUENCE</scope>
    <source>
        <strain evidence="2">BazhouSP</strain>
    </source>
</reference>
<dbReference type="EMBL" id="JAKKPZ010000001">
    <property type="protein sequence ID" value="KAI1728338.1"/>
    <property type="molecule type" value="Genomic_DNA"/>
</dbReference>
<comment type="caution">
    <text evidence="2">The sequence shown here is derived from an EMBL/GenBank/DDBJ whole genome shotgun (WGS) entry which is preliminary data.</text>
</comment>
<gene>
    <name evidence="2" type="ORF">DdX_00509</name>
</gene>
<keyword evidence="3" id="KW-1185">Reference proteome</keyword>
<dbReference type="PANTHER" id="PTHR33748:SF5">
    <property type="entry name" value="GROUND-LIKE DOMAIN-CONTAINING PROTEIN"/>
    <property type="match status" value="1"/>
</dbReference>
<dbReference type="Pfam" id="PF17175">
    <property type="entry name" value="MOLO1"/>
    <property type="match status" value="1"/>
</dbReference>
<feature type="transmembrane region" description="Helical" evidence="1">
    <location>
        <begin position="228"/>
        <end position="255"/>
    </location>
</feature>
<evidence type="ECO:0000313" key="3">
    <source>
        <dbReference type="Proteomes" id="UP001201812"/>
    </source>
</evidence>
<dbReference type="Gene3D" id="3.10.310.50">
    <property type="match status" value="1"/>
</dbReference>
<dbReference type="PANTHER" id="PTHR33748">
    <property type="entry name" value="PROTEIN CBG04600"/>
    <property type="match status" value="1"/>
</dbReference>
<dbReference type="InterPro" id="IPR033438">
    <property type="entry name" value="MOLO1"/>
</dbReference>
<accession>A0AAD4NK11</accession>
<evidence type="ECO:0000256" key="1">
    <source>
        <dbReference type="SAM" id="Phobius"/>
    </source>
</evidence>
<keyword evidence="1" id="KW-0472">Membrane</keyword>
<protein>
    <submittedName>
        <fullName evidence="2">Modulator of levamisole receptor-1 domain-containing protein</fullName>
    </submittedName>
</protein>
<evidence type="ECO:0000313" key="2">
    <source>
        <dbReference type="EMBL" id="KAI1728338.1"/>
    </source>
</evidence>
<dbReference type="AlphaFoldDB" id="A0AAD4NK11"/>
<keyword evidence="2" id="KW-0675">Receptor</keyword>
<dbReference type="Proteomes" id="UP001201812">
    <property type="component" value="Unassembled WGS sequence"/>
</dbReference>